<comment type="function">
    <text evidence="7">Catalyzes the oxidation of glucose 6-phosphate to 6-phosphogluconolactone.</text>
</comment>
<organism evidence="11 12">
    <name type="scientific">Asaia bogorensis</name>
    <dbReference type="NCBI Taxonomy" id="91915"/>
    <lineage>
        <taxon>Bacteria</taxon>
        <taxon>Pseudomonadati</taxon>
        <taxon>Pseudomonadota</taxon>
        <taxon>Alphaproteobacteria</taxon>
        <taxon>Acetobacterales</taxon>
        <taxon>Acetobacteraceae</taxon>
        <taxon>Asaia</taxon>
    </lineage>
</organism>
<dbReference type="EMBL" id="CBLX010000003">
    <property type="protein sequence ID" value="CDG38419.1"/>
    <property type="molecule type" value="Genomic_DNA"/>
</dbReference>
<protein>
    <recommendedName>
        <fullName evidence="7">Glucose-6-phosphate 1-dehydrogenase</fullName>
        <shortName evidence="7">G6PD</shortName>
        <ecNumber evidence="7">1.1.1.49</ecNumber>
    </recommendedName>
</protein>
<feature type="binding site" evidence="7">
    <location>
        <position position="240"/>
    </location>
    <ligand>
        <name>substrate</name>
    </ligand>
</feature>
<dbReference type="PROSITE" id="PS00069">
    <property type="entry name" value="G6P_DEHYDROGENASE"/>
    <property type="match status" value="1"/>
</dbReference>
<reference evidence="11 12" key="1">
    <citation type="journal article" date="2014" name="Genome Biol. Evol.">
        <title>Acetic acid bacteria genomes reveal functional traits for adaptation to life in insect guts.</title>
        <authorList>
            <person name="Chouaia B."/>
            <person name="Gaiarsa S."/>
            <person name="Crotti E."/>
            <person name="Comandatore F."/>
            <person name="Degli Esposti M."/>
            <person name="Ricci I."/>
            <person name="Alma A."/>
            <person name="Favia G."/>
            <person name="Bandi C."/>
            <person name="Daffonchio D."/>
        </authorList>
    </citation>
    <scope>NUCLEOTIDE SEQUENCE [LARGE SCALE GENOMIC DNA]</scope>
    <source>
        <strain evidence="11 12">SF2.1</strain>
    </source>
</reference>
<evidence type="ECO:0000256" key="5">
    <source>
        <dbReference type="ARBA" id="ARBA00023002"/>
    </source>
</evidence>
<dbReference type="GO" id="GO:0005829">
    <property type="term" value="C:cytosol"/>
    <property type="evidence" value="ECO:0007669"/>
    <property type="project" value="TreeGrafter"/>
</dbReference>
<dbReference type="InterPro" id="IPR022675">
    <property type="entry name" value="G6P_DH_C"/>
</dbReference>
<dbReference type="Proteomes" id="UP000027583">
    <property type="component" value="Unassembled WGS sequence"/>
</dbReference>
<dbReference type="UniPathway" id="UPA00115">
    <property type="reaction ID" value="UER00408"/>
</dbReference>
<comment type="pathway">
    <text evidence="1 7">Carbohydrate degradation; pentose phosphate pathway; D-ribulose 5-phosphate from D-glucose 6-phosphate (oxidative stage): step 1/3.</text>
</comment>
<evidence type="ECO:0000259" key="10">
    <source>
        <dbReference type="Pfam" id="PF02781"/>
    </source>
</evidence>
<dbReference type="PRINTS" id="PR00079">
    <property type="entry name" value="G6PDHDRGNASE"/>
</dbReference>
<feature type="binding site" evidence="7">
    <location>
        <position position="206"/>
    </location>
    <ligand>
        <name>substrate</name>
    </ligand>
</feature>
<dbReference type="EC" id="1.1.1.49" evidence="7"/>
<dbReference type="GO" id="GO:0009051">
    <property type="term" value="P:pentose-phosphate shunt, oxidative branch"/>
    <property type="evidence" value="ECO:0007669"/>
    <property type="project" value="TreeGrafter"/>
</dbReference>
<evidence type="ECO:0000256" key="1">
    <source>
        <dbReference type="ARBA" id="ARBA00004937"/>
    </source>
</evidence>
<dbReference type="GO" id="GO:0004345">
    <property type="term" value="F:glucose-6-phosphate dehydrogenase activity"/>
    <property type="evidence" value="ECO:0007669"/>
    <property type="project" value="UniProtKB-UniRule"/>
</dbReference>
<evidence type="ECO:0000259" key="9">
    <source>
        <dbReference type="Pfam" id="PF00479"/>
    </source>
</evidence>
<dbReference type="AlphaFoldDB" id="A0A060QBB0"/>
<evidence type="ECO:0000313" key="11">
    <source>
        <dbReference type="EMBL" id="CDG38419.1"/>
    </source>
</evidence>
<dbReference type="GO" id="GO:0006006">
    <property type="term" value="P:glucose metabolic process"/>
    <property type="evidence" value="ECO:0007669"/>
    <property type="project" value="UniProtKB-KW"/>
</dbReference>
<comment type="similarity">
    <text evidence="2 7">Belongs to the glucose-6-phosphate dehydrogenase family.</text>
</comment>
<evidence type="ECO:0000256" key="7">
    <source>
        <dbReference type="HAMAP-Rule" id="MF_00966"/>
    </source>
</evidence>
<feature type="active site" description="Proton acceptor" evidence="7">
    <location>
        <position position="264"/>
    </location>
</feature>
<dbReference type="InterPro" id="IPR022674">
    <property type="entry name" value="G6P_DH_NAD-bd"/>
</dbReference>
<feature type="binding site" evidence="7">
    <location>
        <position position="172"/>
    </location>
    <ligand>
        <name>NADP(+)</name>
        <dbReference type="ChEBI" id="CHEBI:58349"/>
    </ligand>
</feature>
<keyword evidence="6 7" id="KW-0119">Carbohydrate metabolism</keyword>
<evidence type="ECO:0000313" key="12">
    <source>
        <dbReference type="Proteomes" id="UP000027583"/>
    </source>
</evidence>
<feature type="domain" description="Glucose-6-phosphate dehydrogenase C-terminal" evidence="10">
    <location>
        <begin position="213"/>
        <end position="510"/>
    </location>
</feature>
<gene>
    <name evidence="7" type="primary">zwf</name>
    <name evidence="11" type="ORF">ASAP_0374</name>
</gene>
<comment type="catalytic activity">
    <reaction evidence="7">
        <text>D-glucose 6-phosphate + NADP(+) = 6-phospho-D-glucono-1,5-lactone + NADPH + H(+)</text>
        <dbReference type="Rhea" id="RHEA:15841"/>
        <dbReference type="ChEBI" id="CHEBI:15378"/>
        <dbReference type="ChEBI" id="CHEBI:57783"/>
        <dbReference type="ChEBI" id="CHEBI:57955"/>
        <dbReference type="ChEBI" id="CHEBI:58349"/>
        <dbReference type="ChEBI" id="CHEBI:61548"/>
        <dbReference type="EC" id="1.1.1.49"/>
    </reaction>
</comment>
<feature type="binding site" evidence="7">
    <location>
        <position position="364"/>
    </location>
    <ligand>
        <name>substrate</name>
    </ligand>
</feature>
<dbReference type="PANTHER" id="PTHR23429">
    <property type="entry name" value="GLUCOSE-6-PHOSPHATE 1-DEHYDROGENASE G6PD"/>
    <property type="match status" value="1"/>
</dbReference>
<dbReference type="PANTHER" id="PTHR23429:SF0">
    <property type="entry name" value="GLUCOSE-6-PHOSPHATE 1-DEHYDROGENASE"/>
    <property type="match status" value="1"/>
</dbReference>
<dbReference type="SUPFAM" id="SSF55347">
    <property type="entry name" value="Glyceraldehyde-3-phosphate dehydrogenase-like, C-terminal domain"/>
    <property type="match status" value="1"/>
</dbReference>
<dbReference type="InterPro" id="IPR036291">
    <property type="entry name" value="NAD(P)-bd_dom_sf"/>
</dbReference>
<sequence>MVDVSASAHAALSNNETTRGVRQAPPGSMVIFGGGGDLTKRLLVPAIYNLDSAGLLSEDFSIIVVDWAEMTTEGLLEQLKGALDDFVSKRGTNATTLRQDVWDRLSQSITYLRGSFEELSTFEALKERLGDRSAVFYLAVAARFFGPIVDLLGESGLAEQTDTISRRVIIEKPFGADLESAKALNARLLRSLDENQIYRIDHYLGKETVQNILALRFSNGFFEPLWNRQNIDHVQITAAETVGVERRGRFYESTGAIRDMVPNHLMQLLSMVAMEAPTSFDAEAVRDEKAKVLSAIQPIDLSQVVRGQYVSGSFGVGDEAEALRGYREEPDVAMGSQTETYVAMKLRIDNWRWAGVPFYLRTGKRLRRRKTEIAIHFKQAPFALFRDTPVDKLTPNIMVLHIQPTEGVTMQFSAKVPGPSVRLGGVRMKFDYSDWFSEGPSTGYETLIYDCMIGDQTLYQRADTIEEGWRIVEPAFTQNIADKSPLCFYPGGLDGPREADELLARSGRRWLDLNN</sequence>
<name>A0A060QBB0_9PROT</name>
<dbReference type="NCBIfam" id="TIGR00871">
    <property type="entry name" value="zwf"/>
    <property type="match status" value="1"/>
</dbReference>
<evidence type="ECO:0000256" key="4">
    <source>
        <dbReference type="ARBA" id="ARBA00022857"/>
    </source>
</evidence>
<dbReference type="eggNOG" id="COG0364">
    <property type="taxonomic scope" value="Bacteria"/>
</dbReference>
<dbReference type="RefSeq" id="WP_023978564.1">
    <property type="nucleotide sequence ID" value="NZ_CBLX010000003.1"/>
</dbReference>
<dbReference type="Gene3D" id="3.30.360.10">
    <property type="entry name" value="Dihydrodipicolinate Reductase, domain 2"/>
    <property type="match status" value="1"/>
</dbReference>
<dbReference type="SUPFAM" id="SSF51735">
    <property type="entry name" value="NAD(P)-binding Rossmann-fold domains"/>
    <property type="match status" value="1"/>
</dbReference>
<dbReference type="InterPro" id="IPR001282">
    <property type="entry name" value="G6P_DH"/>
</dbReference>
<proteinExistence type="inferred from homology"/>
<dbReference type="GO" id="GO:0050661">
    <property type="term" value="F:NADP binding"/>
    <property type="evidence" value="ECO:0007669"/>
    <property type="project" value="UniProtKB-UniRule"/>
</dbReference>
<feature type="binding site" evidence="7">
    <location>
        <position position="259"/>
    </location>
    <ligand>
        <name>substrate</name>
    </ligand>
</feature>
<feature type="region of interest" description="Disordered" evidence="8">
    <location>
        <begin position="1"/>
        <end position="25"/>
    </location>
</feature>
<comment type="caution">
    <text evidence="11">The sequence shown here is derived from an EMBL/GenBank/DDBJ whole genome shotgun (WGS) entry which is preliminary data.</text>
</comment>
<evidence type="ECO:0000256" key="8">
    <source>
        <dbReference type="SAM" id="MobiDB-lite"/>
    </source>
</evidence>
<dbReference type="Gene3D" id="3.40.50.720">
    <property type="entry name" value="NAD(P)-binding Rossmann-like Domain"/>
    <property type="match status" value="1"/>
</dbReference>
<dbReference type="Pfam" id="PF02781">
    <property type="entry name" value="G6PD_C"/>
    <property type="match status" value="1"/>
</dbReference>
<reference evidence="11 12" key="2">
    <citation type="journal article" date="2014" name="PLoS ONE">
        <title>Evolution of mitochondria reconstructed from the energy metabolism of living bacteria.</title>
        <authorList>
            <person name="Degli Esposti M."/>
            <person name="Chouaia B."/>
            <person name="Comandatore F."/>
            <person name="Crotti E."/>
            <person name="Sassera D."/>
            <person name="Lievens P.M."/>
            <person name="Daffonchio D."/>
            <person name="Bandi C."/>
        </authorList>
    </citation>
    <scope>NUCLEOTIDE SEQUENCE [LARGE SCALE GENOMIC DNA]</scope>
    <source>
        <strain evidence="11 12">SF2.1</strain>
    </source>
</reference>
<keyword evidence="3 7" id="KW-0313">Glucose metabolism</keyword>
<comment type="caution">
    <text evidence="7">Lacks conserved residue(s) required for the propagation of feature annotation.</text>
</comment>
<feature type="binding site" evidence="7">
    <location>
        <position position="202"/>
    </location>
    <ligand>
        <name>substrate</name>
    </ligand>
</feature>
<accession>A0A060QBB0</accession>
<dbReference type="HAMAP" id="MF_00966">
    <property type="entry name" value="G6PD"/>
    <property type="match status" value="1"/>
</dbReference>
<keyword evidence="5 7" id="KW-0560">Oxidoreductase</keyword>
<dbReference type="PIRSF" id="PIRSF000110">
    <property type="entry name" value="G6PD"/>
    <property type="match status" value="1"/>
</dbReference>
<keyword evidence="4 7" id="KW-0521">NADP</keyword>
<feature type="domain" description="Glucose-6-phosphate dehydrogenase NAD-binding" evidence="9">
    <location>
        <begin position="30"/>
        <end position="211"/>
    </location>
</feature>
<dbReference type="Pfam" id="PF00479">
    <property type="entry name" value="G6PD_N"/>
    <property type="match status" value="1"/>
</dbReference>
<evidence type="ECO:0000256" key="2">
    <source>
        <dbReference type="ARBA" id="ARBA00009975"/>
    </source>
</evidence>
<evidence type="ECO:0000256" key="3">
    <source>
        <dbReference type="ARBA" id="ARBA00022526"/>
    </source>
</evidence>
<dbReference type="InterPro" id="IPR019796">
    <property type="entry name" value="G6P_DH_AS"/>
</dbReference>
<evidence type="ECO:0000256" key="6">
    <source>
        <dbReference type="ARBA" id="ARBA00023277"/>
    </source>
</evidence>